<feature type="non-terminal residue" evidence="2">
    <location>
        <position position="1"/>
    </location>
</feature>
<name>A0A034WF36_BACDO</name>
<dbReference type="AlphaFoldDB" id="A0A034WF36"/>
<dbReference type="EMBL" id="GAKP01006227">
    <property type="protein sequence ID" value="JAC52725.1"/>
    <property type="molecule type" value="Transcribed_RNA"/>
</dbReference>
<sequence>NVLASFNTVLNFKAIIARLDFTYADKRPIYLIEQELSTLRQGNLTVIQFYDEVERKLTLLTNKSIMTYEGNLANSINEKYRTDALRVFISGLRKPLCDILFSSRPTDLPSALALAQELEANHERYTFATFFSKRFDDNSKNQPSDRRPLENNNSQLEYLNTHKNPHFQHNYNRQQKRSFTQNGTQERPEPMEIDPSTSRFRRPSNFELKNSPNDTLDQTKTNHFQGSRQRQFPQNTGNLGQQPKRRSDFERNTGPKIQRINHITRDRAEKFSYDDLVKSEVEDIEDEINFLGKGHCCLGLAEQ</sequence>
<evidence type="ECO:0000256" key="1">
    <source>
        <dbReference type="SAM" id="MobiDB-lite"/>
    </source>
</evidence>
<organism evidence="2">
    <name type="scientific">Bactrocera dorsalis</name>
    <name type="common">Oriental fruit fly</name>
    <name type="synonym">Dacus dorsalis</name>
    <dbReference type="NCBI Taxonomy" id="27457"/>
    <lineage>
        <taxon>Eukaryota</taxon>
        <taxon>Metazoa</taxon>
        <taxon>Ecdysozoa</taxon>
        <taxon>Arthropoda</taxon>
        <taxon>Hexapoda</taxon>
        <taxon>Insecta</taxon>
        <taxon>Pterygota</taxon>
        <taxon>Neoptera</taxon>
        <taxon>Endopterygota</taxon>
        <taxon>Diptera</taxon>
        <taxon>Brachycera</taxon>
        <taxon>Muscomorpha</taxon>
        <taxon>Tephritoidea</taxon>
        <taxon>Tephritidae</taxon>
        <taxon>Bactrocera</taxon>
        <taxon>Bactrocera</taxon>
    </lineage>
</organism>
<reference evidence="2" key="1">
    <citation type="journal article" date="2014" name="BMC Genomics">
        <title>Characterizing the developmental transcriptome of the oriental fruit fly, Bactrocera dorsalis (Diptera: Tephritidae) through comparative genomic analysis with Drosophila melanogaster utilizing modENCODE datasets.</title>
        <authorList>
            <person name="Geib S.M."/>
            <person name="Calla B."/>
            <person name="Hall B."/>
            <person name="Hou S."/>
            <person name="Manoukis N.C."/>
        </authorList>
    </citation>
    <scope>NUCLEOTIDE SEQUENCE</scope>
    <source>
        <strain evidence="2">Punador</strain>
    </source>
</reference>
<feature type="compositionally biased region" description="Polar residues" evidence="1">
    <location>
        <begin position="165"/>
        <end position="185"/>
    </location>
</feature>
<protein>
    <submittedName>
        <fullName evidence="2">Retrovirus-related Gag polyprotein from transposon gypsy</fullName>
    </submittedName>
</protein>
<proteinExistence type="predicted"/>
<feature type="compositionally biased region" description="Polar residues" evidence="1">
    <location>
        <begin position="207"/>
        <end position="241"/>
    </location>
</feature>
<accession>A0A034WF36</accession>
<evidence type="ECO:0000313" key="2">
    <source>
        <dbReference type="EMBL" id="JAC52725.1"/>
    </source>
</evidence>
<gene>
    <name evidence="2" type="primary">GAGY</name>
</gene>
<feature type="region of interest" description="Disordered" evidence="1">
    <location>
        <begin position="165"/>
        <end position="259"/>
    </location>
</feature>